<name>A0A2R6S652_9APHY</name>
<sequence>MVESTAREASTAGDTVWEDMLRMEREELRRRAEGRELLKMRTSDGSMQVVNRDGAIGQFDKITFLETGTTVKWVHCDWALPPCIKSDHKLGSKTHFIRVSQEIDNWSQRKLQCGSH</sequence>
<reference evidence="1 2" key="1">
    <citation type="submission" date="2018-02" db="EMBL/GenBank/DDBJ databases">
        <title>Genome sequence of the basidiomycete white-rot fungus Phlebia centrifuga.</title>
        <authorList>
            <person name="Granchi Z."/>
            <person name="Peng M."/>
            <person name="de Vries R.P."/>
            <person name="Hilden K."/>
            <person name="Makela M.R."/>
            <person name="Grigoriev I."/>
            <person name="Riley R."/>
        </authorList>
    </citation>
    <scope>NUCLEOTIDE SEQUENCE [LARGE SCALE GENOMIC DNA]</scope>
    <source>
        <strain evidence="1 2">FBCC195</strain>
    </source>
</reference>
<comment type="caution">
    <text evidence="1">The sequence shown here is derived from an EMBL/GenBank/DDBJ whole genome shotgun (WGS) entry which is preliminary data.</text>
</comment>
<dbReference type="AlphaFoldDB" id="A0A2R6S652"/>
<dbReference type="EMBL" id="MLYV02000032">
    <property type="protein sequence ID" value="PSS37764.1"/>
    <property type="molecule type" value="Genomic_DNA"/>
</dbReference>
<evidence type="ECO:0000313" key="1">
    <source>
        <dbReference type="EMBL" id="PSS37764.1"/>
    </source>
</evidence>
<organism evidence="1 2">
    <name type="scientific">Hermanssonia centrifuga</name>
    <dbReference type="NCBI Taxonomy" id="98765"/>
    <lineage>
        <taxon>Eukaryota</taxon>
        <taxon>Fungi</taxon>
        <taxon>Dikarya</taxon>
        <taxon>Basidiomycota</taxon>
        <taxon>Agaricomycotina</taxon>
        <taxon>Agaricomycetes</taxon>
        <taxon>Polyporales</taxon>
        <taxon>Meruliaceae</taxon>
        <taxon>Hermanssonia</taxon>
    </lineage>
</organism>
<dbReference type="Proteomes" id="UP000186601">
    <property type="component" value="Unassembled WGS sequence"/>
</dbReference>
<keyword evidence="2" id="KW-1185">Reference proteome</keyword>
<accession>A0A2R6S652</accession>
<evidence type="ECO:0000313" key="2">
    <source>
        <dbReference type="Proteomes" id="UP000186601"/>
    </source>
</evidence>
<gene>
    <name evidence="1" type="ORF">PHLCEN_2v457</name>
</gene>
<proteinExistence type="predicted"/>
<protein>
    <submittedName>
        <fullName evidence="1">Uncharacterized protein</fullName>
    </submittedName>
</protein>